<keyword evidence="8" id="KW-0511">Multifunctional enzyme</keyword>
<evidence type="ECO:0000256" key="3">
    <source>
        <dbReference type="ARBA" id="ARBA00022450"/>
    </source>
</evidence>
<dbReference type="PATRIC" id="fig|1117108.3.peg.2646"/>
<evidence type="ECO:0000256" key="2">
    <source>
        <dbReference type="ARBA" id="ARBA00006432"/>
    </source>
</evidence>
<keyword evidence="5" id="KW-0436">Ligase</keyword>
<dbReference type="EMBL" id="ATMT01000051">
    <property type="protein sequence ID" value="EPY06886.1"/>
    <property type="molecule type" value="Genomic_DNA"/>
</dbReference>
<dbReference type="RefSeq" id="WP_021259897.1">
    <property type="nucleotide sequence ID" value="NZ_ATMT01000051.1"/>
</dbReference>
<dbReference type="InterPro" id="IPR036736">
    <property type="entry name" value="ACP-like_sf"/>
</dbReference>
<reference evidence="10 11" key="1">
    <citation type="submission" date="2013-05" db="EMBL/GenBank/DDBJ databases">
        <authorList>
            <person name="Strain E.A."/>
            <person name="Brown E."/>
            <person name="Allard M.W."/>
            <person name="Luo Y.L."/>
        </authorList>
    </citation>
    <scope>NUCLEOTIDE SEQUENCE [LARGE SCALE GENOMIC DNA]</scope>
    <source>
        <strain evidence="10 11">TS-15</strain>
    </source>
</reference>
<dbReference type="SMART" id="SM00823">
    <property type="entry name" value="PKS_PP"/>
    <property type="match status" value="5"/>
</dbReference>
<dbReference type="GO" id="GO:0005829">
    <property type="term" value="C:cytosol"/>
    <property type="evidence" value="ECO:0007669"/>
    <property type="project" value="TreeGrafter"/>
</dbReference>
<dbReference type="GO" id="GO:0031177">
    <property type="term" value="F:phosphopantetheine binding"/>
    <property type="evidence" value="ECO:0007669"/>
    <property type="project" value="InterPro"/>
</dbReference>
<evidence type="ECO:0000256" key="6">
    <source>
        <dbReference type="ARBA" id="ARBA00022737"/>
    </source>
</evidence>
<dbReference type="Gene3D" id="1.10.1200.10">
    <property type="entry name" value="ACP-like"/>
    <property type="match status" value="5"/>
</dbReference>
<dbReference type="GO" id="GO:0016874">
    <property type="term" value="F:ligase activity"/>
    <property type="evidence" value="ECO:0007669"/>
    <property type="project" value="UniProtKB-KW"/>
</dbReference>
<dbReference type="FunFam" id="3.30.559.30:FF:000001">
    <property type="entry name" value="Non-ribosomal peptide synthetase"/>
    <property type="match status" value="2"/>
</dbReference>
<protein>
    <submittedName>
        <fullName evidence="10">Gramicidin S synthetase II</fullName>
    </submittedName>
</protein>
<dbReference type="NCBIfam" id="NF003417">
    <property type="entry name" value="PRK04813.1"/>
    <property type="match status" value="6"/>
</dbReference>
<evidence type="ECO:0000256" key="7">
    <source>
        <dbReference type="ARBA" id="ARBA00023194"/>
    </source>
</evidence>
<dbReference type="Gene3D" id="3.30.300.30">
    <property type="match status" value="5"/>
</dbReference>
<dbReference type="FunFam" id="3.40.50.980:FF:000002">
    <property type="entry name" value="Enterobactin synthetase component F"/>
    <property type="match status" value="1"/>
</dbReference>
<feature type="domain" description="Carrier" evidence="9">
    <location>
        <begin position="773"/>
        <end position="847"/>
    </location>
</feature>
<evidence type="ECO:0000313" key="10">
    <source>
        <dbReference type="EMBL" id="EPY06886.1"/>
    </source>
</evidence>
<dbReference type="InterPro" id="IPR029058">
    <property type="entry name" value="AB_hydrolase_fold"/>
</dbReference>
<dbReference type="InterPro" id="IPR045851">
    <property type="entry name" value="AMP-bd_C_sf"/>
</dbReference>
<dbReference type="FunFam" id="3.40.50.980:FF:000001">
    <property type="entry name" value="Non-ribosomal peptide synthetase"/>
    <property type="match status" value="4"/>
</dbReference>
<dbReference type="Gene3D" id="3.40.50.980">
    <property type="match status" value="8"/>
</dbReference>
<dbReference type="SUPFAM" id="SSF53474">
    <property type="entry name" value="alpha/beta-Hydrolases"/>
    <property type="match status" value="1"/>
</dbReference>
<dbReference type="InterPro" id="IPR006162">
    <property type="entry name" value="Ppantetheine_attach_site"/>
</dbReference>
<dbReference type="InterPro" id="IPR023213">
    <property type="entry name" value="CAT-like_dom_sf"/>
</dbReference>
<dbReference type="NCBIfam" id="NF004282">
    <property type="entry name" value="PRK05691.1"/>
    <property type="match status" value="6"/>
</dbReference>
<dbReference type="InterPro" id="IPR001031">
    <property type="entry name" value="Thioesterase"/>
</dbReference>
<dbReference type="PROSITE" id="PS00455">
    <property type="entry name" value="AMP_BINDING"/>
    <property type="match status" value="5"/>
</dbReference>
<dbReference type="InterPro" id="IPR001242">
    <property type="entry name" value="Condensation_dom"/>
</dbReference>
<dbReference type="Gene3D" id="3.30.559.10">
    <property type="entry name" value="Chloramphenicol acetyltransferase-like domain"/>
    <property type="match status" value="5"/>
</dbReference>
<evidence type="ECO:0000256" key="4">
    <source>
        <dbReference type="ARBA" id="ARBA00022553"/>
    </source>
</evidence>
<dbReference type="Gene3D" id="1.10.287.490">
    <property type="entry name" value="Helix hairpin bin"/>
    <property type="match status" value="1"/>
</dbReference>
<feature type="domain" description="Carrier" evidence="9">
    <location>
        <begin position="5537"/>
        <end position="5612"/>
    </location>
</feature>
<keyword evidence="4" id="KW-0597">Phosphoprotein</keyword>
<comment type="similarity">
    <text evidence="2">Belongs to the ATP-dependent AMP-binding enzyme family.</text>
</comment>
<dbReference type="FunFam" id="1.10.1200.10:FF:000005">
    <property type="entry name" value="Nonribosomal peptide synthetase 1"/>
    <property type="match status" value="5"/>
</dbReference>
<dbReference type="GO" id="GO:0044550">
    <property type="term" value="P:secondary metabolite biosynthetic process"/>
    <property type="evidence" value="ECO:0007669"/>
    <property type="project" value="UniProtKB-ARBA"/>
</dbReference>
<dbReference type="InterPro" id="IPR020802">
    <property type="entry name" value="TesA-like"/>
</dbReference>
<evidence type="ECO:0000256" key="5">
    <source>
        <dbReference type="ARBA" id="ARBA00022598"/>
    </source>
</evidence>
<proteinExistence type="inferred from homology"/>
<dbReference type="InterPro" id="IPR009081">
    <property type="entry name" value="PP-bd_ACP"/>
</dbReference>
<dbReference type="PANTHER" id="PTHR45527:SF1">
    <property type="entry name" value="FATTY ACID SYNTHASE"/>
    <property type="match status" value="1"/>
</dbReference>
<dbReference type="NCBIfam" id="TIGR01720">
    <property type="entry name" value="NRPS-para261"/>
    <property type="match status" value="1"/>
</dbReference>
<feature type="domain" description="Carrier" evidence="9">
    <location>
        <begin position="2292"/>
        <end position="2367"/>
    </location>
</feature>
<dbReference type="CDD" id="cd05930">
    <property type="entry name" value="A_NRPS"/>
    <property type="match status" value="3"/>
</dbReference>
<evidence type="ECO:0000256" key="1">
    <source>
        <dbReference type="ARBA" id="ARBA00001957"/>
    </source>
</evidence>
<keyword evidence="6" id="KW-0677">Repeat</keyword>
<comment type="cofactor">
    <cofactor evidence="1">
        <name>pantetheine 4'-phosphate</name>
        <dbReference type="ChEBI" id="CHEBI:47942"/>
    </cofactor>
</comment>
<dbReference type="Pfam" id="PF00668">
    <property type="entry name" value="Condensation"/>
    <property type="match status" value="6"/>
</dbReference>
<dbReference type="GO" id="GO:0008610">
    <property type="term" value="P:lipid biosynthetic process"/>
    <property type="evidence" value="ECO:0007669"/>
    <property type="project" value="UniProtKB-ARBA"/>
</dbReference>
<dbReference type="Pfam" id="PF00501">
    <property type="entry name" value="AMP-binding"/>
    <property type="match status" value="5"/>
</dbReference>
<dbReference type="GO" id="GO:0017000">
    <property type="term" value="P:antibiotic biosynthetic process"/>
    <property type="evidence" value="ECO:0007669"/>
    <property type="project" value="UniProtKB-KW"/>
</dbReference>
<dbReference type="InterPro" id="IPR010060">
    <property type="entry name" value="NRPS_synth"/>
</dbReference>
<dbReference type="SUPFAM" id="SSF47336">
    <property type="entry name" value="ACP-like"/>
    <property type="match status" value="5"/>
</dbReference>
<gene>
    <name evidence="10" type="ORF">PAALTS15_12772</name>
</gene>
<dbReference type="InterPro" id="IPR020806">
    <property type="entry name" value="PKS_PP-bd"/>
</dbReference>
<evidence type="ECO:0000256" key="8">
    <source>
        <dbReference type="ARBA" id="ARBA00023268"/>
    </source>
</evidence>
<keyword evidence="7" id="KW-0045">Antibiotic biosynthesis</keyword>
<dbReference type="InterPro" id="IPR025110">
    <property type="entry name" value="AMP-bd_C"/>
</dbReference>
<dbReference type="FunFam" id="3.30.300.30:FF:000010">
    <property type="entry name" value="Enterobactin synthetase component F"/>
    <property type="match status" value="5"/>
</dbReference>
<dbReference type="FunFam" id="2.30.38.10:FF:000001">
    <property type="entry name" value="Non-ribosomal peptide synthetase PvdI"/>
    <property type="match status" value="3"/>
</dbReference>
<dbReference type="PROSITE" id="PS50075">
    <property type="entry name" value="CARRIER"/>
    <property type="match status" value="5"/>
</dbReference>
<dbReference type="GO" id="GO:0043041">
    <property type="term" value="P:amino acid activation for nonribosomal peptide biosynthetic process"/>
    <property type="evidence" value="ECO:0007669"/>
    <property type="project" value="TreeGrafter"/>
</dbReference>
<dbReference type="eggNOG" id="COG1020">
    <property type="taxonomic scope" value="Bacteria"/>
</dbReference>
<evidence type="ECO:0000313" key="11">
    <source>
        <dbReference type="Proteomes" id="UP000015344"/>
    </source>
</evidence>
<dbReference type="InterPro" id="IPR010071">
    <property type="entry name" value="AA_adenyl_dom"/>
</dbReference>
<feature type="domain" description="Carrier" evidence="9">
    <location>
        <begin position="4485"/>
        <end position="4560"/>
    </location>
</feature>
<dbReference type="Gene3D" id="3.40.50.12780">
    <property type="entry name" value="N-terminal domain of ligase-like"/>
    <property type="match status" value="1"/>
</dbReference>
<dbReference type="CDD" id="cd19531">
    <property type="entry name" value="LCL_NRPS-like"/>
    <property type="match status" value="3"/>
</dbReference>
<dbReference type="CDD" id="cd19543">
    <property type="entry name" value="DCL_NRPS"/>
    <property type="match status" value="1"/>
</dbReference>
<evidence type="ECO:0000259" key="9">
    <source>
        <dbReference type="PROSITE" id="PS50075"/>
    </source>
</evidence>
<dbReference type="Proteomes" id="UP000015344">
    <property type="component" value="Unassembled WGS sequence"/>
</dbReference>
<dbReference type="PANTHER" id="PTHR45527">
    <property type="entry name" value="NONRIBOSOMAL PEPTIDE SYNTHETASE"/>
    <property type="match status" value="1"/>
</dbReference>
<dbReference type="NCBIfam" id="TIGR01733">
    <property type="entry name" value="AA-adenyl-dom"/>
    <property type="match status" value="4"/>
</dbReference>
<dbReference type="InterPro" id="IPR000873">
    <property type="entry name" value="AMP-dep_synth/lig_dom"/>
</dbReference>
<sequence length="5847" mass="657724">MVFVYDKESLEEREYWKKKLPKNFDETCIPTDFARTKTNENIKRSVRYELRAPLSEKILDICKNSDYLMHAFYIAIVKICIYKYTGQHALIVGTPSYRTDKEAGGHRLLAIYDELDAASTCMDLMRKVRTSLIEAYEHGNYPLSKIIKDMNIDEREDRSALFDVVVMMNALHDREAATNHNHDLTFYLNRDGHRLWMELEYNTSLYHQDTADRLIRHCSQIMEMVAEHKLEVTVSQLSFLTANDKQTVLLDFNDTGAPYSKDTTIYRMFERKAEEIPNRPAILCGDDRLTYKELNERANHVAKALLERGVTKDSIVGIAARRSFEMVIGILGILKAGGAYLPIDPGLPRERIRYMLEDSSSTILLAENDGITKELDFTGITLSLKDESVYQGVAENIQTAGTPDDMAYVIYTSGSTGKPKGVMIDHYSLVNRLEWMQNQYGLGEDDVILQKTPFTFDVSVWELFLWILGGSSVVMLEPEGEKNPETIVQAVEKYKITTLHFVPSMFQAFLEYVESRNILRPLSSLTLIFTSGEALSPHHVERYHSLLHRHHHTRLINLYGPTEATIDVSYFECTNIFHLDTVPIGKPIQNIQLYIVDRDGNCQPIGVPGELCIAGDGVARGYLHRPDLTAEKFVANPFPNVPRMYKTGDLARWMPDGNIEYMGRMDDQVKIRGYRIELGEIESLLYKHEDIKEVAVVTKPHADGQHYICAYYTAGTSIDEAKLRSMLTEKLPEYMIPSYFVPLSTLPHTSSGKIDKKALPEPDHNTAGVEYVAPANELESILASVWGSVLGTKRIGTKDNFFKLGGDSIKGIQVSARLHQYGYKLEMKDLFKHATISEVVPFIQKVEKVIDQGTVTGEVELTPIQTWFFEQQFHDMNHWNQAIMLYSRKGFQESEIREIFHAVLRHHDALRTVFTSEADRYKAYNRGLDEPLFTLEVTDLRGIEGADAERIIADEADRIQSAMDLEKGPLVKLGLFHTGEGDHLLIAIHHLVIDGVSWRILFEDIAIGYEQLQQREAVTLPQKTNSFQDWAQQLVEYAQSQQLLRQLPYWAEMEHTDVALLPKDAEVKESYVRDSELVLVELEEAETERLLKQANAVFHTEIGDLLLTALGLTISEWTGNSQVAISLEGHGREAIVPDIDINRTIGWFTSQYPVVLNLSPDEDLSYQIKRVKESVRGVPQKGIGYGILRYVTNAEHKAGISFALEPEISFNYLGQFDEAGFGESEITFSPISSGSSISGGSQRTWTLDINGMISGGKLTLSFSYNKHEYKPDTIRGLAQSYKANLQMIIDHCVRQENAELTPSDLMLRGMELDTFIAMQQKWSDEGSIQDIYPLTPLQHGMIFHYLYNQQSDAYFEQTGFYMDGQFDVALFEQSVNKLASRHEVFRMQFDLDSLEQPVQIVLNERKYDIDSEDISSLSAEEQAAYIEAYQRTDRKRGFDLAKGSLMRLSVLKTGDLSHYIVWSFHHILMDGWCLPLVFRELFGNYDNLKMGSPLELPEARSYRTFMEWMEQQDQEKAAGYWEEYIKGYEQRAQLPYKRTIQEGDEGYDPAETPVILSRDVTDKLAKIAREQQVTMNTLLQTVWGILLQKYNQASDVVFGSVVSGRPSEIVGIEEMIGLFINTIPVRSGYSGQDTFADCLKRNQEAALSSARYDFYPLYEIQARSLLKQQLFDHILVFENYPIEQELEQSAAGTEGEQTDFAIHSFDSFEQTNYDLNVIIMPGAEMMINLKYNRHVYADHGIEQVKAHLLRIIEQVCDNPLTAVNDIEIVAAQEKQTLLAYNDTASVYPKETAVHIFVEKQAEETPDRVAVECGEQKMTYRQLNEKANQLARQLSQRGIRENRFVAVIAKHSIELLVGIIGTLKAGGAYVPVDPDYPRERIAAILEDSGAKIVLTQTSLAEQLPAALSPEEILLLDDAALYQGDTRNLNRTQDPLSLAYVIFTSGTTGRPKGTMITHQGLMNYIWWAKDTYAEQGLDFPLYSSISFDLTVTSIFIPLLTGNKIVIYDGEDKVSLLRQIVEDNRVPIIKLTPTHLKLLLELEIEGSAIHTLIVGGENLSAALAQRIYDKFNGNVHLYNEYGPTETVVGCMVYRYDPEVPIPASVPIGVPAANVGIYLLDAHLHPVPHGVQGEIYIGGDGVAQGYLHLPELTAERFVDNPFVPGGRMYRTGDIGCWLWDGNVEYLGRIDHQVKIRGYRIELGEIEACLQQRVKEAAVIVREHTDGDPYLCAYVTAEETLDVTELRKWLGQQLPHYMIPSFFVELEQMPLTPNGKIDRRSLSEVEGDVLSATAYAAPRTVLESRLADIWRSVLGVERVGIKDNFFDLGGHSLKATTLVARMYKELNVNVPLRTVFQAPTLEQLAQAVAGMEQQLYAAIEPVEAKAYYPVSSAQKRLYILNQLEGAELSYNMPGIYAVEGPLDAARLERAFCELVARHESLRTSFEMVDGEPVQRVYEQVPFVVERKDLPQAESLLEAEIPQGTGRSSVTERIAETMEAIIAEQVEAFVRPFDLAQAPLLRVGLIEVEANRHLLLFDMHHIVSDGVSMGVLVQEFTRLYEGERLPELRIQYKDYAAWQQSLAQSETMRKQEAFWLETFAGDIPVLELPTDYARPALQSFAGNVVYAELDSDVTAGLRRITSDTGATMYMVLLAAYTALLSKYTGQEDIVVGTPIAGRPHADLEPLIGMFVGTLAMRNYPAGERTFAEFVCDVKERALRAFENQDYPFEELVEKLDVRKDLSRNPLFDTMFAMQGEDGPDIGMSELRFTPYGTPHTVAKFDLTLNAHEAEHGILLSLEYATALYGQATMTRMSEHLVHLLREVAANASIRLDEIRLISEAEREQLLTKFQPKAAAQESPIPENAVFYRLFEEQAKRTPEQVAAVYEEQRISYGELNERANQLARVLRRDGVQADDIVGLMIDRSLDMLIGVLAVMKAGGAYLPIDPDYPEERIRYMLQNSGAKLLVLPGRLCDRVPSHVPSDVLSGDMPNYTRGYVSDLVSSDAPIAEPGSCAELLSSGAPSEEEAEHPAAMQQEGAAYRILLMEDEVIAREDTANLPPLAGPQHLAYVIYTSGSTGNPKGVMVEHRSYAGLAHAWKQAYRLDAFRVSLLQLASFSFDVFAGDMARALLWGGQMVICPSDVRMDPASLYERICEYGINILESTPALVLPLMQYIEENNLDMSEMKLLILGSDVCPAGEFQKLIRRFGSSMRILNSYGVTEACIDSSFYEEGADAETAEGSRMNVPIGRPLPHVRMYVVNERMQLQPIGVPGELCIGGIGVARGYLGRPELSAEKFVADPFQPGQIMYRTGDTCRWLPDGNLEYGGRRDQQVKIRGYRMELGEIEACLQQQSSVKEGVVVAREDGQGDAYLCAYVVAEGELDAAELRRCMGQHLPGYMIPSFFVQLEELPLTPNGKLDRRGLPSPEGQEASGVEYVAPRTELEARLCELWQRVLGVERVGVKDNFFDRGGHSLKATTLVAQMHKELNVNVPLRTIFQTSTLEELAQAVDGMDRQLYAAIEPVETRDYYPLSSAQKRMYILNQLGGAELSYNMPGVYTVEGPLNAERLEKAFHKLITRHESLRTSFAIDGGEPVQRVHQQITFRVETERLTERERQEDIVEEQLEQRVNSFVRPFAMDQAPLLRVGLIEVENERHLLLVDMHHIISDGVSMDILVQEFTRLYDGESLPELRIQYKDYAVWQQKLAQSEAMRQQEAFWVKTFSGDIPVLELSTDYARPAVKSFEGDAVYFDIDQAVTSGLQQIVAKTGATMYMVLLAAYTALLAKYTGQEDIVVGTPIAGRPHADLEPLIGIFIGTLALRNNPAGSQSFTAFVHDVKERTLQAFENQDYPFEELVDKLNVRKDLSRSPLFDTMFVMQSAEEPDADIRELQFIPRGTGHTTSKFDVSLYAGEADGGLACMLQFCTALFRKDTIERMAGHFTQLLREVTANPEVQLDEIEMFRDGERQLLVEFNNTQRGYPKEKAIHELIEEQAGKSPERTAVVFGEKRLTYRELNERANRLASVLRTKGVTANPIVGLLAEPSLEMITGMLGILKAGGAYLPLDPEQQNERREHMLADSGVKLIVTHHSCGSSIQRPCDVVYIDDEWAETANTISVADTPLFSVSTSEDLVYVIYTSGTTGEPKGVPIKHRSLVNYASWFADRIGLSPEDKTVLVSSYTFDLGYTGVFSSLISGGELHLMNKEQYVNPGQLWSYIGEQGITYLKLTPSLFHVLVGGDFGRNGAKGESLRWIVLGGEAIKANDVERYRGQNAHTQFMNHYGPTEATIGCIAQPIHELEWEAYKHEPVIGRPIANTEVYVVDKRMHLLPIGIAGEIVIGGDGLAEGYLHRPELTEQKFVRTKWSESVLYRTGDIGRYLSDGTIQLFGRSDDQIKMRGYRIEPGEIEGCLRQLLGVTEAVVIARDEAAEPLLCAYYVSDIRYTAGEIRTHLASNLPSYMIPSFFVSLDELPLTPNGKLDRRALPSPEGAVDTGVEYVAPRTALEAKLAELWQRVLGTDRIGARDNFFDLGGHSLKAVTLVAQMHKELNVNVPLRIVFQAPTLEQMAQAVAGMEQQLYASIEPVEARAHYPVSSAQKRLYILHQLGGAELSYNMPGVYAVEGPLDASRIQQVFVELIARHESLRTSFEMVDGEPVQRVHEQVPFAVEMEHLPEKVRQTDTMETYISQLVEAFVRPFDLEQAPLLRVGLIEVNKDRHLLLFDMHHIISDGVSANIMVQEFAHIYEGKNLPELRIQYKDYAVWQQELTQSEAMQKQEAFWLETFAGDIPVLNLPTDYARPAVQSFEGDAISFDIGQDITSGLQQIAVETGATMYMVLLAAYTALLSKYTRQEDIVVGTPIAGRSHADLEPLIGMFVGTLAMRNYPSGDKTFSAFVRDVKERALKAFENQDFPFEELVEKLDVRKDLSRNPLFDAMFVLQNIDRTETEVHGLHFIPQGTAHVTAKFDLTLYASEMNGEMACILQFSTALFTRDTIECMAGHFTELLREVAEDPTRRLGDIGMFRKGERQRLLVEFNATWREYPRGKMVHQLFEEQAKKRPEQVAVVSGEQRLTYRELNERADGWARILRARGVIANQVVGLLTEPSLEMVIGLLGILKAGGAYLPLDPEHQNERMGYMIAESGMKLILAHRACQVHIDHSCDLIYLDDDFMAEGSDGALLNAVYSPDDSVYVIYTSGTTGTPKGVTIKHSSLVNYGCWFTEQAGLTSADKTALVSSYAFDLGYTSLVSSLISGGELHLLKKEQYVNPDEMWPYIAKHGITYLKLTPSLFHVLTNSERGIGGRDGASLRWIVLGGEQIRIDDVERYAEHNANTRFMNHYGPTEATIGCIAQPIEMSRWETYKHRPNIGKPIANTKVYIVDKDMRLLPIGIVGEILIGGDGLAKGYVRQPELTAQKFILTEYADMPLYRTGDLGRYLPDGTIQLIGRSDDQIKIRGYRIELGEVEAKLRELSGVQETAVIVGDGSGEPSLCAYYVSETDYTVGEIRSHLAASLPSYMIPSYCVQLERMPLTSNGKLNRRALPAPEGRALSDKEYVAPRTALEMQLVDIWQRVLGIDRIGIEDNFFDLGGHSLKILEVIHYIYRELGIELPFRVIYEQQTVERISATIADQKYKHEFGNHFTKYNEAGTLNVFCFPPIVGYGIRYKELAGLLNDEIAVYALDFIEENPIKSCADLIIDQQADGPYVFLGYSVGGNLAFEVAKEMERRGREVSDIILLDSVKSIEKQEVPDEILEAQVQYFIDGADENYADYLKSKAVRRQVEHKMISYMRYRTEMINSGHVNANLHCILAENSSLKSDNGTETMKGWGQATTKNYMEYEGSGLHSDMLQSSNLNKNARVIGQIIRKK</sequence>
<dbReference type="SMART" id="SM00824">
    <property type="entry name" value="PKS_TE"/>
    <property type="match status" value="1"/>
</dbReference>
<feature type="domain" description="Carrier" evidence="9">
    <location>
        <begin position="3430"/>
        <end position="3505"/>
    </location>
</feature>
<dbReference type="Pfam" id="PF00550">
    <property type="entry name" value="PP-binding"/>
    <property type="match status" value="5"/>
</dbReference>
<dbReference type="SUPFAM" id="SSF56801">
    <property type="entry name" value="Acetyl-CoA synthetase-like"/>
    <property type="match status" value="5"/>
</dbReference>
<dbReference type="Pfam" id="PF00975">
    <property type="entry name" value="Thioesterase"/>
    <property type="match status" value="1"/>
</dbReference>
<dbReference type="Gene3D" id="3.40.50.1820">
    <property type="entry name" value="alpha/beta hydrolase"/>
    <property type="match status" value="1"/>
</dbReference>
<dbReference type="InterPro" id="IPR042099">
    <property type="entry name" value="ANL_N_sf"/>
</dbReference>
<accession>S9TXC0</accession>
<dbReference type="CDD" id="cd19534">
    <property type="entry name" value="E_NRPS"/>
    <property type="match status" value="1"/>
</dbReference>
<comment type="caution">
    <text evidence="10">The sequence shown here is derived from an EMBL/GenBank/DDBJ whole genome shotgun (WGS) entry which is preliminary data.</text>
</comment>
<dbReference type="Gene3D" id="2.30.38.10">
    <property type="entry name" value="Luciferase, Domain 3"/>
    <property type="match status" value="4"/>
</dbReference>
<keyword evidence="3" id="KW-0596">Phosphopantetheine</keyword>
<organism evidence="10 11">
    <name type="scientific">Paenibacillus alvei TS-15</name>
    <dbReference type="NCBI Taxonomy" id="1117108"/>
    <lineage>
        <taxon>Bacteria</taxon>
        <taxon>Bacillati</taxon>
        <taxon>Bacillota</taxon>
        <taxon>Bacilli</taxon>
        <taxon>Bacillales</taxon>
        <taxon>Paenibacillaceae</taxon>
        <taxon>Paenibacillus</taxon>
    </lineage>
</organism>
<dbReference type="InterPro" id="IPR020845">
    <property type="entry name" value="AMP-binding_CS"/>
</dbReference>
<dbReference type="Pfam" id="PF13193">
    <property type="entry name" value="AMP-binding_C"/>
    <property type="match status" value="5"/>
</dbReference>
<dbReference type="Gene3D" id="3.30.559.30">
    <property type="entry name" value="Nonribosomal peptide synthetase, condensation domain"/>
    <property type="match status" value="6"/>
</dbReference>
<dbReference type="SUPFAM" id="SSF52777">
    <property type="entry name" value="CoA-dependent acyltransferases"/>
    <property type="match status" value="11"/>
</dbReference>
<dbReference type="FunFam" id="3.40.50.12780:FF:000012">
    <property type="entry name" value="Non-ribosomal peptide synthetase"/>
    <property type="match status" value="4"/>
</dbReference>
<name>S9TXC0_PAEAL</name>
<dbReference type="PROSITE" id="PS00012">
    <property type="entry name" value="PHOSPHOPANTETHEINE"/>
    <property type="match status" value="3"/>
</dbReference>